<keyword evidence="8 10" id="KW-0472">Membrane</keyword>
<evidence type="ECO:0000256" key="9">
    <source>
        <dbReference type="RuleBase" id="RU000630"/>
    </source>
</evidence>
<evidence type="ECO:0000256" key="6">
    <source>
        <dbReference type="ARBA" id="ARBA00022949"/>
    </source>
</evidence>
<feature type="domain" description="Connexin cysteine-rich" evidence="12">
    <location>
        <begin position="236"/>
        <end position="303"/>
    </location>
</feature>
<dbReference type="InterPro" id="IPR013092">
    <property type="entry name" value="Connexin_N"/>
</dbReference>
<dbReference type="SMART" id="SM01089">
    <property type="entry name" value="Connexin_CCC"/>
    <property type="match status" value="1"/>
</dbReference>
<dbReference type="AlphaFoldDB" id="A0AAD7SHU4"/>
<evidence type="ECO:0000259" key="12">
    <source>
        <dbReference type="SMART" id="SM01089"/>
    </source>
</evidence>
<evidence type="ECO:0000313" key="13">
    <source>
        <dbReference type="EMBL" id="KAJ8402890.1"/>
    </source>
</evidence>
<keyword evidence="5 9" id="KW-0303">Gap junction</keyword>
<dbReference type="PANTHER" id="PTHR11984:SF29">
    <property type="entry name" value="GAP JUNCTION BETA-5 PROTEIN"/>
    <property type="match status" value="1"/>
</dbReference>
<dbReference type="Gene3D" id="1.20.1440.80">
    <property type="entry name" value="Gap junction channel protein cysteine-rich domain"/>
    <property type="match status" value="1"/>
</dbReference>
<sequence>MGFLRKRVLFSTEKKEWNFSLTDRAASAFTSANTTALLRHNSPVFGWDLQLQYSISIQFRPGKQEFQPSGFRSGGEEVLLRCCLSRGLVSVGAFGMNWAFLQGLLSGVNKYSTAFGRVWLSIVFLFRVMVFVVAAEKVWGDEQKDFRCNTAQPGCHNVCYDHFFPVSHVRLWALQLIFVTCPSLLVVMHVAYRDERERKHQLKYGEGCSRLYINTGKKRGGLWWTYVLTLVFKMTVDAVFVFLLYHIYEGYDFPLLIKCSQRPCPNTVDCFISRPTEKRIFTIFMVVTSLVCIILTLFEILYLVGKRCRELISSQPKRSRRLEATSLASGKDGRSLVESHSVKLGKQDDVRGTAPAYSVAIS</sequence>
<dbReference type="PROSITE" id="PS00408">
    <property type="entry name" value="CONNEXINS_2"/>
    <property type="match status" value="1"/>
</dbReference>
<comment type="caution">
    <text evidence="13">The sequence shown here is derived from an EMBL/GenBank/DDBJ whole genome shotgun (WGS) entry which is preliminary data.</text>
</comment>
<dbReference type="EMBL" id="JAINUG010000061">
    <property type="protein sequence ID" value="KAJ8402890.1"/>
    <property type="molecule type" value="Genomic_DNA"/>
</dbReference>
<evidence type="ECO:0000256" key="2">
    <source>
        <dbReference type="ARBA" id="ARBA00004651"/>
    </source>
</evidence>
<keyword evidence="3" id="KW-1003">Cell membrane</keyword>
<evidence type="ECO:0000256" key="5">
    <source>
        <dbReference type="ARBA" id="ARBA00022868"/>
    </source>
</evidence>
<comment type="similarity">
    <text evidence="9">Belongs to the connexin family.</text>
</comment>
<dbReference type="FunFam" id="1.20.1440.80:FF:000001">
    <property type="entry name" value="Gap junction alpha-1"/>
    <property type="match status" value="1"/>
</dbReference>
<comment type="subcellular location">
    <subcellularLocation>
        <location evidence="1">Cell junction</location>
        <location evidence="1">Gap junction</location>
    </subcellularLocation>
    <subcellularLocation>
        <location evidence="2 9">Cell membrane</location>
        <topology evidence="2 9">Multi-pass membrane protein</topology>
    </subcellularLocation>
</comment>
<keyword evidence="4 9" id="KW-0812">Transmembrane</keyword>
<organism evidence="13 14">
    <name type="scientific">Aldrovandia affinis</name>
    <dbReference type="NCBI Taxonomy" id="143900"/>
    <lineage>
        <taxon>Eukaryota</taxon>
        <taxon>Metazoa</taxon>
        <taxon>Chordata</taxon>
        <taxon>Craniata</taxon>
        <taxon>Vertebrata</taxon>
        <taxon>Euteleostomi</taxon>
        <taxon>Actinopterygii</taxon>
        <taxon>Neopterygii</taxon>
        <taxon>Teleostei</taxon>
        <taxon>Notacanthiformes</taxon>
        <taxon>Halosauridae</taxon>
        <taxon>Aldrovandia</taxon>
    </lineage>
</organism>
<feature type="transmembrane region" description="Helical" evidence="10">
    <location>
        <begin position="118"/>
        <end position="135"/>
    </location>
</feature>
<name>A0AAD7SHU4_9TELE</name>
<gene>
    <name evidence="13" type="ORF">AAFF_G00362040</name>
</gene>
<feature type="transmembrane region" description="Helical" evidence="10">
    <location>
        <begin position="280"/>
        <end position="304"/>
    </location>
</feature>
<evidence type="ECO:0000256" key="4">
    <source>
        <dbReference type="ARBA" id="ARBA00022692"/>
    </source>
</evidence>
<dbReference type="InterPro" id="IPR000500">
    <property type="entry name" value="Connexin"/>
</dbReference>
<evidence type="ECO:0000259" key="11">
    <source>
        <dbReference type="SMART" id="SM00037"/>
    </source>
</evidence>
<dbReference type="Pfam" id="PF00029">
    <property type="entry name" value="Connexin"/>
    <property type="match status" value="1"/>
</dbReference>
<protein>
    <recommendedName>
        <fullName evidence="9">Gap junction protein</fullName>
    </recommendedName>
</protein>
<dbReference type="GO" id="GO:0005922">
    <property type="term" value="C:connexin complex"/>
    <property type="evidence" value="ECO:0007669"/>
    <property type="project" value="InterPro"/>
</dbReference>
<keyword evidence="6" id="KW-0965">Cell junction</keyword>
<feature type="domain" description="Connexin N-terminal" evidence="11">
    <location>
        <begin position="137"/>
        <end position="170"/>
    </location>
</feature>
<dbReference type="InterPro" id="IPR017990">
    <property type="entry name" value="Connexin_CS"/>
</dbReference>
<dbReference type="PANTHER" id="PTHR11984">
    <property type="entry name" value="CONNEXIN"/>
    <property type="match status" value="1"/>
</dbReference>
<dbReference type="Proteomes" id="UP001221898">
    <property type="component" value="Unassembled WGS sequence"/>
</dbReference>
<evidence type="ECO:0000256" key="8">
    <source>
        <dbReference type="ARBA" id="ARBA00023136"/>
    </source>
</evidence>
<dbReference type="GO" id="GO:0007267">
    <property type="term" value="P:cell-cell signaling"/>
    <property type="evidence" value="ECO:0007669"/>
    <property type="project" value="TreeGrafter"/>
</dbReference>
<comment type="function">
    <text evidence="9">One gap junction consists of a cluster of closely packed pairs of transmembrane channels, the connexons, through which materials of low MW diffuse from one cell to a neighboring cell.</text>
</comment>
<feature type="transmembrane region" description="Helical" evidence="10">
    <location>
        <begin position="172"/>
        <end position="192"/>
    </location>
</feature>
<dbReference type="InterPro" id="IPR019570">
    <property type="entry name" value="Connexin_CCC"/>
</dbReference>
<evidence type="ECO:0000313" key="14">
    <source>
        <dbReference type="Proteomes" id="UP001221898"/>
    </source>
</evidence>
<evidence type="ECO:0000256" key="1">
    <source>
        <dbReference type="ARBA" id="ARBA00004610"/>
    </source>
</evidence>
<evidence type="ECO:0000256" key="3">
    <source>
        <dbReference type="ARBA" id="ARBA00022475"/>
    </source>
</evidence>
<reference evidence="13" key="1">
    <citation type="journal article" date="2023" name="Science">
        <title>Genome structures resolve the early diversification of teleost fishes.</title>
        <authorList>
            <person name="Parey E."/>
            <person name="Louis A."/>
            <person name="Montfort J."/>
            <person name="Bouchez O."/>
            <person name="Roques C."/>
            <person name="Iampietro C."/>
            <person name="Lluch J."/>
            <person name="Castinel A."/>
            <person name="Donnadieu C."/>
            <person name="Desvignes T."/>
            <person name="Floi Bucao C."/>
            <person name="Jouanno E."/>
            <person name="Wen M."/>
            <person name="Mejri S."/>
            <person name="Dirks R."/>
            <person name="Jansen H."/>
            <person name="Henkel C."/>
            <person name="Chen W.J."/>
            <person name="Zahm M."/>
            <person name="Cabau C."/>
            <person name="Klopp C."/>
            <person name="Thompson A.W."/>
            <person name="Robinson-Rechavi M."/>
            <person name="Braasch I."/>
            <person name="Lecointre G."/>
            <person name="Bobe J."/>
            <person name="Postlethwait J.H."/>
            <person name="Berthelot C."/>
            <person name="Roest Crollius H."/>
            <person name="Guiguen Y."/>
        </authorList>
    </citation>
    <scope>NUCLEOTIDE SEQUENCE</scope>
    <source>
        <strain evidence="13">NC1722</strain>
    </source>
</reference>
<evidence type="ECO:0000256" key="10">
    <source>
        <dbReference type="SAM" id="Phobius"/>
    </source>
</evidence>
<dbReference type="SMART" id="SM00037">
    <property type="entry name" value="CNX"/>
    <property type="match status" value="1"/>
</dbReference>
<evidence type="ECO:0000256" key="7">
    <source>
        <dbReference type="ARBA" id="ARBA00022989"/>
    </source>
</evidence>
<comment type="subunit">
    <text evidence="9">A connexon is composed of a hexamer of connexins.</text>
</comment>
<dbReference type="PRINTS" id="PR00206">
    <property type="entry name" value="CONNEXIN"/>
</dbReference>
<dbReference type="GO" id="GO:0005243">
    <property type="term" value="F:gap junction channel activity"/>
    <property type="evidence" value="ECO:0007669"/>
    <property type="project" value="TreeGrafter"/>
</dbReference>
<dbReference type="InterPro" id="IPR038359">
    <property type="entry name" value="Connexin_N_sf"/>
</dbReference>
<feature type="transmembrane region" description="Helical" evidence="10">
    <location>
        <begin position="223"/>
        <end position="248"/>
    </location>
</feature>
<accession>A0AAD7SHU4</accession>
<keyword evidence="14" id="KW-1185">Reference proteome</keyword>
<keyword evidence="7 10" id="KW-1133">Transmembrane helix</keyword>
<proteinExistence type="inferred from homology"/>
<dbReference type="PROSITE" id="PS00407">
    <property type="entry name" value="CONNEXINS_1"/>
    <property type="match status" value="1"/>
</dbReference>